<keyword evidence="2" id="KW-1185">Reference proteome</keyword>
<protein>
    <recommendedName>
        <fullName evidence="3">SnoaL-like domain-containing protein</fullName>
    </recommendedName>
</protein>
<name>A0A286TW55_9BACT</name>
<gene>
    <name evidence="1" type="ORF">SCALIN_C05_0213</name>
</gene>
<comment type="caution">
    <text evidence="1">The sequence shown here is derived from an EMBL/GenBank/DDBJ whole genome shotgun (WGS) entry which is preliminary data.</text>
</comment>
<sequence length="127" mass="14763">MDNVIEYEKKWIAGLNRSDISVADEVFDKYCDFYLDGSQKPINLEKFKNMVKKDLDDFHGMKFAIKDQIISGDKNVFRWIAEGTCKENLIQREGIIIDEVLNGKVVVRWEHSSKKEMMKQPNPFATG</sequence>
<evidence type="ECO:0000313" key="2">
    <source>
        <dbReference type="Proteomes" id="UP000218542"/>
    </source>
</evidence>
<dbReference type="EMBL" id="BAOS01000005">
    <property type="protein sequence ID" value="GAX60128.1"/>
    <property type="molecule type" value="Genomic_DNA"/>
</dbReference>
<dbReference type="GO" id="GO:0030638">
    <property type="term" value="P:polyketide metabolic process"/>
    <property type="evidence" value="ECO:0007669"/>
    <property type="project" value="InterPro"/>
</dbReference>
<dbReference type="InterPro" id="IPR032710">
    <property type="entry name" value="NTF2-like_dom_sf"/>
</dbReference>
<dbReference type="AlphaFoldDB" id="A0A286TW55"/>
<dbReference type="Gene3D" id="3.10.450.50">
    <property type="match status" value="1"/>
</dbReference>
<dbReference type="Proteomes" id="UP000218542">
    <property type="component" value="Unassembled WGS sequence"/>
</dbReference>
<reference evidence="2" key="1">
    <citation type="journal article" date="2017" name="Environ. Microbiol. Rep.">
        <title>Genetic Diversity of Marine Anaerobic Ammonium-Oxidizing Bacteria as Revealed by Genomic and Proteomic Analyses of 'Candidatus Scalindua japonica'.</title>
        <authorList>
            <person name="Oshiki M."/>
            <person name="Mizuto K."/>
            <person name="Kimura Z."/>
            <person name="Kindaichi T."/>
            <person name="Satoh H."/>
            <person name="Okabe S."/>
        </authorList>
    </citation>
    <scope>NUCLEOTIDE SEQUENCE [LARGE SCALE GENOMIC DNA]</scope>
    <source>
        <strain evidence="2">husup-a2</strain>
    </source>
</reference>
<proteinExistence type="predicted"/>
<evidence type="ECO:0000313" key="1">
    <source>
        <dbReference type="EMBL" id="GAX60128.1"/>
    </source>
</evidence>
<dbReference type="OrthoDB" id="129343at2"/>
<dbReference type="Pfam" id="PF07366">
    <property type="entry name" value="SnoaL"/>
    <property type="match status" value="1"/>
</dbReference>
<evidence type="ECO:0008006" key="3">
    <source>
        <dbReference type="Google" id="ProtNLM"/>
    </source>
</evidence>
<dbReference type="RefSeq" id="WP_096893409.1">
    <property type="nucleotide sequence ID" value="NZ_BAOS01000005.1"/>
</dbReference>
<accession>A0A286TW55</accession>
<dbReference type="InterPro" id="IPR009959">
    <property type="entry name" value="Cyclase_SnoaL-like"/>
</dbReference>
<organism evidence="1 2">
    <name type="scientific">Candidatus Scalindua japonica</name>
    <dbReference type="NCBI Taxonomy" id="1284222"/>
    <lineage>
        <taxon>Bacteria</taxon>
        <taxon>Pseudomonadati</taxon>
        <taxon>Planctomycetota</taxon>
        <taxon>Candidatus Brocadiia</taxon>
        <taxon>Candidatus Brocadiales</taxon>
        <taxon>Candidatus Scalinduaceae</taxon>
        <taxon>Candidatus Scalindua</taxon>
    </lineage>
</organism>
<dbReference type="SUPFAM" id="SSF54427">
    <property type="entry name" value="NTF2-like"/>
    <property type="match status" value="1"/>
</dbReference>